<proteinExistence type="predicted"/>
<dbReference type="EMBL" id="U00090">
    <property type="protein sequence ID" value="ACP27439.1"/>
    <property type="molecule type" value="Genomic_DNA"/>
</dbReference>
<dbReference type="KEGG" id="rhi:NGR_a00560"/>
<evidence type="ECO:0000313" key="2">
    <source>
        <dbReference type="EMBL" id="ACP27439.1"/>
    </source>
</evidence>
<reference evidence="2 3" key="1">
    <citation type="journal article" date="1997" name="Nature">
        <title>Molecular basis of symbiosis between Rhizobium and legumes.</title>
        <authorList>
            <person name="Freiberg C.A."/>
            <person name="Fellay R."/>
            <person name="Bairoch A."/>
            <person name="Broughton W.J."/>
            <person name="Rosenthal A."/>
            <person name="Perret X."/>
        </authorList>
    </citation>
    <scope>NUCLEOTIDE SEQUENCE [LARGE SCALE GENOMIC DNA]</scope>
    <source>
        <strain evidence="3">NBRC 101917 / NGR234</strain>
    </source>
</reference>
<sequence>MVGVIGSGVGSIGVSLARKGGHGHSTGQPPRDSGGPSGHNRPDRGSGVTDGPTISGDRSQAAIQSEAFELALRSVALQLMNDAMADADEAMAETEEDA</sequence>
<accession>C4ALD1</accession>
<dbReference type="Proteomes" id="UP000001054">
    <property type="component" value="Plasmid pNGR234a"/>
</dbReference>
<keyword evidence="3" id="KW-1185">Reference proteome</keyword>
<keyword evidence="2" id="KW-0614">Plasmid</keyword>
<geneLocation type="plasmid" evidence="3">
    <name>sym pNGR234a</name>
</geneLocation>
<gene>
    <name evidence="2" type="primary">nopC</name>
    <name evidence="2" type="ordered locus">NGR_a00560</name>
</gene>
<evidence type="ECO:0000256" key="1">
    <source>
        <dbReference type="SAM" id="MobiDB-lite"/>
    </source>
</evidence>
<dbReference type="OrthoDB" id="8283424at2"/>
<evidence type="ECO:0000313" key="3">
    <source>
        <dbReference type="Proteomes" id="UP000001054"/>
    </source>
</evidence>
<organism evidence="2 3">
    <name type="scientific">Sinorhizobium fredii (strain NBRC 101917 / NGR234)</name>
    <dbReference type="NCBI Taxonomy" id="394"/>
    <lineage>
        <taxon>Bacteria</taxon>
        <taxon>Pseudomonadati</taxon>
        <taxon>Pseudomonadota</taxon>
        <taxon>Alphaproteobacteria</taxon>
        <taxon>Hyphomicrobiales</taxon>
        <taxon>Rhizobiaceae</taxon>
        <taxon>Sinorhizobium/Ensifer group</taxon>
        <taxon>Sinorhizobium</taxon>
    </lineage>
</organism>
<name>C4ALD1_SINFN</name>
<dbReference type="AlphaFoldDB" id="C4ALD1"/>
<protein>
    <submittedName>
        <fullName evidence="2">Nodulation outer protein NopC linked to type III secretion pilus</fullName>
    </submittedName>
</protein>
<dbReference type="HOGENOM" id="CLU_2331751_0_0_5"/>
<feature type="region of interest" description="Disordered" evidence="1">
    <location>
        <begin position="13"/>
        <end position="59"/>
    </location>
</feature>
<reference evidence="2 3" key="2">
    <citation type="journal article" date="2009" name="Appl. Environ. Microbiol.">
        <title>Rhizobium sp. strain NGR234 possesses a remarkable number of secretion systems.</title>
        <authorList>
            <person name="Schmeisser C."/>
            <person name="Liesegang H."/>
            <person name="Krysciak D."/>
            <person name="Bakkou N."/>
            <person name="Le Quere A."/>
            <person name="Wollherr A."/>
            <person name="Heinemeyer I."/>
            <person name="Morgenstern B."/>
            <person name="Pommerening-Roeser A."/>
            <person name="Flores M."/>
            <person name="Palacios R."/>
            <person name="Brenner S."/>
            <person name="Gottschalk G."/>
            <person name="Schmitz R.A."/>
            <person name="Broughton W.J."/>
            <person name="Perret X."/>
            <person name="Strittmatter A.W."/>
            <person name="Streit W.R."/>
        </authorList>
    </citation>
    <scope>NUCLEOTIDE SEQUENCE [LARGE SCALE GENOMIC DNA]</scope>
    <source>
        <strain evidence="3">NBRC 101917 / NGR234</strain>
    </source>
</reference>